<dbReference type="InterPro" id="IPR003689">
    <property type="entry name" value="ZIP"/>
</dbReference>
<evidence type="ECO:0000256" key="5">
    <source>
        <dbReference type="ARBA" id="ARBA00022833"/>
    </source>
</evidence>
<evidence type="ECO:0000313" key="10">
    <source>
        <dbReference type="EMBL" id="MDR6245272.1"/>
    </source>
</evidence>
<evidence type="ECO:0000256" key="9">
    <source>
        <dbReference type="SAM" id="Phobius"/>
    </source>
</evidence>
<evidence type="ECO:0000256" key="1">
    <source>
        <dbReference type="ARBA" id="ARBA00004651"/>
    </source>
</evidence>
<feature type="compositionally biased region" description="Basic and acidic residues" evidence="8">
    <location>
        <begin position="122"/>
        <end position="131"/>
    </location>
</feature>
<dbReference type="PANTHER" id="PTHR11040">
    <property type="entry name" value="ZINC/IRON TRANSPORTER"/>
    <property type="match status" value="1"/>
</dbReference>
<feature type="transmembrane region" description="Helical" evidence="9">
    <location>
        <begin position="31"/>
        <end position="49"/>
    </location>
</feature>
<comment type="similarity">
    <text evidence="2">Belongs to the ZIP transporter (TC 2.A.5) family.</text>
</comment>
<dbReference type="PANTHER" id="PTHR11040:SF211">
    <property type="entry name" value="ZINC TRANSPORTER ZIP11"/>
    <property type="match status" value="1"/>
</dbReference>
<feature type="transmembrane region" description="Helical" evidence="9">
    <location>
        <begin position="253"/>
        <end position="271"/>
    </location>
</feature>
<evidence type="ECO:0000256" key="7">
    <source>
        <dbReference type="ARBA" id="ARBA00023136"/>
    </source>
</evidence>
<feature type="transmembrane region" description="Helical" evidence="9">
    <location>
        <begin position="6"/>
        <end position="24"/>
    </location>
</feature>
<feature type="compositionally biased region" description="Polar residues" evidence="8">
    <location>
        <begin position="102"/>
        <end position="121"/>
    </location>
</feature>
<sequence>MWGALMWGAIAGSAVLLGAVVAAFFKIPKKIIGWIMAFGTGTLIGAASFELLEDAIEDGGLAATAIGFLVGAVVYTIFDLYVSSKGGANRKRSYVIKQEISPTSKEGTAQQKDQQASTQDSKANKQGKDGKSQSGLGIFAGTVMDAIPESIMIGASLLTGQGVSAVLVVSIFVSNIPEGLSSTVGMQQSGFSRRKIFWMWLAVLTISALASMLGYLFLEMLPKELKAGIGAFAGGGIIAMLCSTMAPEAYEEGGPIVGLIASMGLLAALVLSI</sequence>
<dbReference type="Pfam" id="PF02535">
    <property type="entry name" value="Zip"/>
    <property type="match status" value="1"/>
</dbReference>
<gene>
    <name evidence="10" type="ORF">JOC58_003173</name>
</gene>
<keyword evidence="5" id="KW-0862">Zinc</keyword>
<evidence type="ECO:0000313" key="11">
    <source>
        <dbReference type="Proteomes" id="UP001185028"/>
    </source>
</evidence>
<evidence type="ECO:0000256" key="2">
    <source>
        <dbReference type="ARBA" id="ARBA00006939"/>
    </source>
</evidence>
<keyword evidence="11" id="KW-1185">Reference proteome</keyword>
<dbReference type="RefSeq" id="WP_188777391.1">
    <property type="nucleotide sequence ID" value="NZ_BMMB01000009.1"/>
</dbReference>
<feature type="region of interest" description="Disordered" evidence="8">
    <location>
        <begin position="102"/>
        <end position="133"/>
    </location>
</feature>
<comment type="caution">
    <text evidence="10">The sequence shown here is derived from an EMBL/GenBank/DDBJ whole genome shotgun (WGS) entry which is preliminary data.</text>
</comment>
<dbReference type="Proteomes" id="UP001185028">
    <property type="component" value="Unassembled WGS sequence"/>
</dbReference>
<feature type="transmembrane region" description="Helical" evidence="9">
    <location>
        <begin position="196"/>
        <end position="218"/>
    </location>
</feature>
<dbReference type="EMBL" id="JAVDQH010000013">
    <property type="protein sequence ID" value="MDR6245272.1"/>
    <property type="molecule type" value="Genomic_DNA"/>
</dbReference>
<evidence type="ECO:0000256" key="4">
    <source>
        <dbReference type="ARBA" id="ARBA00022692"/>
    </source>
</evidence>
<keyword evidence="6 9" id="KW-1133">Transmembrane helix</keyword>
<feature type="transmembrane region" description="Helical" evidence="9">
    <location>
        <begin position="151"/>
        <end position="176"/>
    </location>
</feature>
<feature type="transmembrane region" description="Helical" evidence="9">
    <location>
        <begin position="225"/>
        <end position="247"/>
    </location>
</feature>
<evidence type="ECO:0000256" key="8">
    <source>
        <dbReference type="SAM" id="MobiDB-lite"/>
    </source>
</evidence>
<accession>A0ABU1J2U4</accession>
<evidence type="ECO:0000256" key="6">
    <source>
        <dbReference type="ARBA" id="ARBA00022989"/>
    </source>
</evidence>
<proteinExistence type="inferred from homology"/>
<comment type="subcellular location">
    <subcellularLocation>
        <location evidence="1">Cell membrane</location>
        <topology evidence="1">Multi-pass membrane protein</topology>
    </subcellularLocation>
</comment>
<keyword evidence="4 9" id="KW-0812">Transmembrane</keyword>
<feature type="transmembrane region" description="Helical" evidence="9">
    <location>
        <begin position="61"/>
        <end position="82"/>
    </location>
</feature>
<reference evidence="10 11" key="1">
    <citation type="submission" date="2023-07" db="EMBL/GenBank/DDBJ databases">
        <title>Genomic Encyclopedia of Type Strains, Phase IV (KMG-IV): sequencing the most valuable type-strain genomes for metagenomic binning, comparative biology and taxonomic classification.</title>
        <authorList>
            <person name="Goeker M."/>
        </authorList>
    </citation>
    <scope>NUCLEOTIDE SEQUENCE [LARGE SCALE GENOMIC DNA]</scope>
    <source>
        <strain evidence="10 11">DSM 22170</strain>
    </source>
</reference>
<keyword evidence="3" id="KW-1003">Cell membrane</keyword>
<protein>
    <submittedName>
        <fullName evidence="10">ZIP family zinc transporter</fullName>
    </submittedName>
</protein>
<organism evidence="10 11">
    <name type="scientific">Paenibacillus hunanensis</name>
    <dbReference type="NCBI Taxonomy" id="539262"/>
    <lineage>
        <taxon>Bacteria</taxon>
        <taxon>Bacillati</taxon>
        <taxon>Bacillota</taxon>
        <taxon>Bacilli</taxon>
        <taxon>Bacillales</taxon>
        <taxon>Paenibacillaceae</taxon>
        <taxon>Paenibacillus</taxon>
    </lineage>
</organism>
<name>A0ABU1J2U4_9BACL</name>
<keyword evidence="7 9" id="KW-0472">Membrane</keyword>
<evidence type="ECO:0000256" key="3">
    <source>
        <dbReference type="ARBA" id="ARBA00022475"/>
    </source>
</evidence>